<proteinExistence type="inferred from homology"/>
<keyword evidence="7 9" id="KW-1133">Transmembrane helix</keyword>
<keyword evidence="5 9" id="KW-0812">Transmembrane</keyword>
<evidence type="ECO:0000313" key="11">
    <source>
        <dbReference type="EMBL" id="ETL29195.1"/>
    </source>
</evidence>
<gene>
    <name evidence="10" type="ORF">L915_17677</name>
    <name evidence="11" type="ORF">L916_17566</name>
    <name evidence="12" type="ORF">L917_17412</name>
</gene>
<dbReference type="EMBL" id="KI675528">
    <property type="protein sequence ID" value="ETL29195.1"/>
    <property type="molecule type" value="Genomic_DNA"/>
</dbReference>
<evidence type="ECO:0000256" key="2">
    <source>
        <dbReference type="ARBA" id="ARBA00004687"/>
    </source>
</evidence>
<dbReference type="EMBL" id="KI682235">
    <property type="protein sequence ID" value="ETL82416.1"/>
    <property type="molecule type" value="Genomic_DNA"/>
</dbReference>
<organism evidence="10">
    <name type="scientific">Phytophthora nicotianae</name>
    <name type="common">Potato buckeye rot agent</name>
    <name type="synonym">Phytophthora parasitica</name>
    <dbReference type="NCBI Taxonomy" id="4792"/>
    <lineage>
        <taxon>Eukaryota</taxon>
        <taxon>Sar</taxon>
        <taxon>Stramenopiles</taxon>
        <taxon>Oomycota</taxon>
        <taxon>Peronosporomycetes</taxon>
        <taxon>Peronosporales</taxon>
        <taxon>Peronosporaceae</taxon>
        <taxon>Phytophthora</taxon>
    </lineage>
</organism>
<dbReference type="PANTHER" id="PTHR13121">
    <property type="entry name" value="GPI TRANSAMIDASE COMPONENT PIG-U"/>
    <property type="match status" value="1"/>
</dbReference>
<evidence type="ECO:0000256" key="7">
    <source>
        <dbReference type="ARBA" id="ARBA00022989"/>
    </source>
</evidence>
<dbReference type="VEuPathDB" id="FungiDB:PPTG_16967"/>
<protein>
    <recommendedName>
        <fullName evidence="13">GPI transamidase subunit PIG-U</fullName>
    </recommendedName>
</protein>
<dbReference type="GO" id="GO:0006506">
    <property type="term" value="P:GPI anchor biosynthetic process"/>
    <property type="evidence" value="ECO:0007669"/>
    <property type="project" value="UniProtKB-UniPathway"/>
</dbReference>
<dbReference type="EMBL" id="KI688740">
    <property type="protein sequence ID" value="ETK75753.1"/>
    <property type="molecule type" value="Genomic_DNA"/>
</dbReference>
<dbReference type="PROSITE" id="PS51257">
    <property type="entry name" value="PROKAR_LIPOPROTEIN"/>
    <property type="match status" value="1"/>
</dbReference>
<dbReference type="Proteomes" id="UP000054423">
    <property type="component" value="Unassembled WGS sequence"/>
</dbReference>
<reference evidence="12" key="1">
    <citation type="submission" date="2013-11" db="EMBL/GenBank/DDBJ databases">
        <title>The Genome Sequence of Phytophthora parasitica CHvinca01.</title>
        <authorList>
            <consortium name="The Broad Institute Genomics Platform"/>
            <person name="Russ C."/>
            <person name="Tyler B."/>
            <person name="Panabieres F."/>
            <person name="Shan W."/>
            <person name="Tripathy S."/>
            <person name="Grunwald N."/>
            <person name="Machado M."/>
            <person name="Johnson C.S."/>
            <person name="Arredondo F."/>
            <person name="Hong C."/>
            <person name="Coffey M."/>
            <person name="Young S.K."/>
            <person name="Zeng Q."/>
            <person name="Gargeya S."/>
            <person name="Fitzgerald M."/>
            <person name="Abouelleil A."/>
            <person name="Alvarado L."/>
            <person name="Chapman S.B."/>
            <person name="Gainer-Dewar J."/>
            <person name="Goldberg J."/>
            <person name="Griggs A."/>
            <person name="Gujja S."/>
            <person name="Hansen M."/>
            <person name="Howarth C."/>
            <person name="Imamovic A."/>
            <person name="Ireland A."/>
            <person name="Larimer J."/>
            <person name="McCowan C."/>
            <person name="Murphy C."/>
            <person name="Pearson M."/>
            <person name="Poon T.W."/>
            <person name="Priest M."/>
            <person name="Roberts A."/>
            <person name="Saif S."/>
            <person name="Shea T."/>
            <person name="Sykes S."/>
            <person name="Wortman J."/>
            <person name="Nusbaum C."/>
            <person name="Birren B."/>
        </authorList>
    </citation>
    <scope>NUCLEOTIDE SEQUENCE [LARGE SCALE GENOMIC DNA]</scope>
    <source>
        <strain evidence="12">CHvinca01</strain>
    </source>
</reference>
<evidence type="ECO:0000313" key="10">
    <source>
        <dbReference type="EMBL" id="ETK75754.1"/>
    </source>
</evidence>
<reference evidence="10" key="2">
    <citation type="submission" date="2013-11" db="EMBL/GenBank/DDBJ databases">
        <title>The Genome Sequence of Phytophthora parasitica CJ02B3.</title>
        <authorList>
            <consortium name="The Broad Institute Genomics Platform"/>
            <person name="Russ C."/>
            <person name="Tyler B."/>
            <person name="Panabieres F."/>
            <person name="Shan W."/>
            <person name="Tripathy S."/>
            <person name="Grunwald N."/>
            <person name="Machado M."/>
            <person name="Johnson C.S."/>
            <person name="Arredondo F."/>
            <person name="Hong C."/>
            <person name="Coffey M."/>
            <person name="Young S.K."/>
            <person name="Zeng Q."/>
            <person name="Gargeya S."/>
            <person name="Fitzgerald M."/>
            <person name="Abouelleil A."/>
            <person name="Alvarado L."/>
            <person name="Chapman S.B."/>
            <person name="Gainer-Dewar J."/>
            <person name="Goldberg J."/>
            <person name="Griggs A."/>
            <person name="Gujja S."/>
            <person name="Hansen M."/>
            <person name="Howarth C."/>
            <person name="Imamovic A."/>
            <person name="Ireland A."/>
            <person name="Larimer J."/>
            <person name="McCowan C."/>
            <person name="Murphy C."/>
            <person name="Pearson M."/>
            <person name="Poon T.W."/>
            <person name="Priest M."/>
            <person name="Roberts A."/>
            <person name="Saif S."/>
            <person name="Shea T."/>
            <person name="Sykes S."/>
            <person name="Wortman J."/>
            <person name="Nusbaum C."/>
            <person name="Birren B."/>
        </authorList>
    </citation>
    <scope>NUCLEOTIDE SEQUENCE [LARGE SCALE GENOMIC DNA]</scope>
    <source>
        <strain evidence="10">CJ02B3</strain>
    </source>
</reference>
<dbReference type="GO" id="GO:0016255">
    <property type="term" value="P:attachment of GPI anchor to protein"/>
    <property type="evidence" value="ECO:0007669"/>
    <property type="project" value="InterPro"/>
</dbReference>
<sequence>MPRVGLPAVLLLGACVRAFLYVVPSIHVTLSTRPELSTSISSFHRLQEGVFLFQTTGSPYSGDVYHQPPLLFALLYPVLQVAPASLQYFIICTVFILVDLLLAMGFARLCKRNLKLEEGRRFTFQDKEVWLTLVPVSPLFKPKNLPTTVAFIALMNPYSLASSVAMSSVGFTHLAVLYSLVFASEGALAASIIQRLVFGVASSKMPYSSYRLAGFAILLVVEFDWRLGIFGGNLRVGGEILGFDPEHWHLLVLLHGSFRPLYPIFPLRAALAPSHLHRPDLPALGTPASSLRLCVDRHLFSIPGVSLLWRLWILPFNAGDAPEDDNDDRKPVCLRARLGCGHVHAARDVVLVVVPGLWQRELLLQPDVGVPDLQYSDHYSVRRSHHETRQGCGQVPGQSLETTGENQRIKTSNSRSLFVLNSHCFGRER</sequence>
<evidence type="ECO:0000256" key="5">
    <source>
        <dbReference type="ARBA" id="ARBA00022692"/>
    </source>
</evidence>
<evidence type="ECO:0000256" key="8">
    <source>
        <dbReference type="ARBA" id="ARBA00023136"/>
    </source>
</evidence>
<keyword evidence="4" id="KW-0337">GPI-anchor biosynthesis</keyword>
<evidence type="ECO:0000313" key="12">
    <source>
        <dbReference type="EMBL" id="ETL82416.1"/>
    </source>
</evidence>
<dbReference type="AlphaFoldDB" id="W2FYK1"/>
<dbReference type="OrthoDB" id="549017at2759"/>
<dbReference type="EMBL" id="KI675528">
    <property type="protein sequence ID" value="ETL29196.1"/>
    <property type="molecule type" value="Genomic_DNA"/>
</dbReference>
<dbReference type="Pfam" id="PF06728">
    <property type="entry name" value="PIG-U"/>
    <property type="match status" value="1"/>
</dbReference>
<evidence type="ECO:0008006" key="13">
    <source>
        <dbReference type="Google" id="ProtNLM"/>
    </source>
</evidence>
<dbReference type="GO" id="GO:0042765">
    <property type="term" value="C:GPI-anchor transamidase complex"/>
    <property type="evidence" value="ECO:0007669"/>
    <property type="project" value="InterPro"/>
</dbReference>
<dbReference type="Proteomes" id="UP000053864">
    <property type="component" value="Unassembled WGS sequence"/>
</dbReference>
<dbReference type="EMBL" id="KI682235">
    <property type="protein sequence ID" value="ETL82417.1"/>
    <property type="molecule type" value="Genomic_DNA"/>
</dbReference>
<dbReference type="UniPathway" id="UPA00196"/>
<evidence type="ECO:0000256" key="1">
    <source>
        <dbReference type="ARBA" id="ARBA00004477"/>
    </source>
</evidence>
<name>W2FYK1_PHYNI</name>
<evidence type="ECO:0000256" key="4">
    <source>
        <dbReference type="ARBA" id="ARBA00022502"/>
    </source>
</evidence>
<dbReference type="PANTHER" id="PTHR13121:SF0">
    <property type="entry name" value="PHOSPHATIDYLINOSITOL GLYCAN ANCHOR BIOSYNTHESIS CLASS U PROTEIN"/>
    <property type="match status" value="1"/>
</dbReference>
<comment type="pathway">
    <text evidence="2">Glycolipid biosynthesis; glycosylphosphatidylinositol-anchor biosynthesis.</text>
</comment>
<dbReference type="Proteomes" id="UP000053236">
    <property type="component" value="Unassembled WGS sequence"/>
</dbReference>
<accession>W2FYK1</accession>
<feature type="transmembrane region" description="Helical" evidence="9">
    <location>
        <begin position="86"/>
        <end position="107"/>
    </location>
</feature>
<dbReference type="InterPro" id="IPR009600">
    <property type="entry name" value="PIG-U"/>
</dbReference>
<reference evidence="11" key="3">
    <citation type="submission" date="2013-11" db="EMBL/GenBank/DDBJ databases">
        <title>The Genome Sequence of Phytophthora parasitica CJ05E6.</title>
        <authorList>
            <consortium name="The Broad Institute Genomics Platform"/>
            <person name="Russ C."/>
            <person name="Tyler B."/>
            <person name="Panabieres F."/>
            <person name="Shan W."/>
            <person name="Tripathy S."/>
            <person name="Grunwald N."/>
            <person name="Machado M."/>
            <person name="Johnson C.S."/>
            <person name="Arredondo F."/>
            <person name="Hong C."/>
            <person name="Coffey M."/>
            <person name="Young S.K."/>
            <person name="Zeng Q."/>
            <person name="Gargeya S."/>
            <person name="Fitzgerald M."/>
            <person name="Abouelleil A."/>
            <person name="Alvarado L."/>
            <person name="Chapman S.B."/>
            <person name="Gainer-Dewar J."/>
            <person name="Goldberg J."/>
            <person name="Griggs A."/>
            <person name="Gujja S."/>
            <person name="Hansen M."/>
            <person name="Howarth C."/>
            <person name="Imamovic A."/>
            <person name="Ireland A."/>
            <person name="Larimer J."/>
            <person name="McCowan C."/>
            <person name="Murphy C."/>
            <person name="Pearson M."/>
            <person name="Poon T.W."/>
            <person name="Priest M."/>
            <person name="Roberts A."/>
            <person name="Saif S."/>
            <person name="Shea T."/>
            <person name="Sykes S."/>
            <person name="Wortman J."/>
            <person name="Nusbaum C."/>
            <person name="Birren B."/>
        </authorList>
    </citation>
    <scope>NUCLEOTIDE SEQUENCE [LARGE SCALE GENOMIC DNA]</scope>
    <source>
        <strain evidence="11">CJ05E6</strain>
    </source>
</reference>
<evidence type="ECO:0000256" key="6">
    <source>
        <dbReference type="ARBA" id="ARBA00022824"/>
    </source>
</evidence>
<keyword evidence="8 9" id="KW-0472">Membrane</keyword>
<keyword evidence="6" id="KW-0256">Endoplasmic reticulum</keyword>
<evidence type="ECO:0000256" key="9">
    <source>
        <dbReference type="SAM" id="Phobius"/>
    </source>
</evidence>
<dbReference type="EMBL" id="KI688740">
    <property type="protein sequence ID" value="ETK75754.1"/>
    <property type="molecule type" value="Genomic_DNA"/>
</dbReference>
<comment type="subcellular location">
    <subcellularLocation>
        <location evidence="1">Endoplasmic reticulum membrane</location>
        <topology evidence="1">Multi-pass membrane protein</topology>
    </subcellularLocation>
</comment>
<evidence type="ECO:0000256" key="3">
    <source>
        <dbReference type="ARBA" id="ARBA00010026"/>
    </source>
</evidence>
<comment type="similarity">
    <text evidence="3">Belongs to the PIGU family.</text>
</comment>